<dbReference type="RefSeq" id="WP_128995930.1">
    <property type="nucleotide sequence ID" value="NZ_PDKN01000003.1"/>
</dbReference>
<evidence type="ECO:0000313" key="2">
    <source>
        <dbReference type="EMBL" id="RXJ58067.1"/>
    </source>
</evidence>
<keyword evidence="3" id="KW-1185">Reference proteome</keyword>
<protein>
    <submittedName>
        <fullName evidence="2">Dinitrogenase iron-molybdenum cofactor biosynthesis protein</fullName>
    </submittedName>
</protein>
<feature type="domain" description="Dinitrogenase iron-molybdenum cofactor biosynthesis" evidence="1">
    <location>
        <begin position="13"/>
        <end position="95"/>
    </location>
</feature>
<dbReference type="Pfam" id="PF02579">
    <property type="entry name" value="Nitro_FeMo-Co"/>
    <property type="match status" value="1"/>
</dbReference>
<proteinExistence type="predicted"/>
<evidence type="ECO:0000259" key="1">
    <source>
        <dbReference type="Pfam" id="PF02579"/>
    </source>
</evidence>
<dbReference type="OrthoDB" id="5344179at2"/>
<name>A0A4Q0XSI4_9BACT</name>
<organism evidence="2 3">
    <name type="scientific">Candidatus Marinarcus aquaticus</name>
    <dbReference type="NCBI Taxonomy" id="2044504"/>
    <lineage>
        <taxon>Bacteria</taxon>
        <taxon>Pseudomonadati</taxon>
        <taxon>Campylobacterota</taxon>
        <taxon>Epsilonproteobacteria</taxon>
        <taxon>Campylobacterales</taxon>
        <taxon>Arcobacteraceae</taxon>
        <taxon>Candidatus Marinarcus</taxon>
    </lineage>
</organism>
<dbReference type="Proteomes" id="UP000290657">
    <property type="component" value="Unassembled WGS sequence"/>
</dbReference>
<dbReference type="Gene3D" id="3.30.420.130">
    <property type="entry name" value="Dinitrogenase iron-molybdenum cofactor biosynthesis domain"/>
    <property type="match status" value="1"/>
</dbReference>
<dbReference type="AlphaFoldDB" id="A0A4Q0XSI4"/>
<accession>A0A4Q0XSI4</accession>
<dbReference type="EMBL" id="PDKN01000003">
    <property type="protein sequence ID" value="RXJ58067.1"/>
    <property type="molecule type" value="Genomic_DNA"/>
</dbReference>
<evidence type="ECO:0000313" key="3">
    <source>
        <dbReference type="Proteomes" id="UP000290657"/>
    </source>
</evidence>
<reference evidence="2 3" key="1">
    <citation type="submission" date="2017-10" db="EMBL/GenBank/DDBJ databases">
        <title>Genomics of the genus Arcobacter.</title>
        <authorList>
            <person name="Perez-Cataluna A."/>
            <person name="Figueras M.J."/>
        </authorList>
    </citation>
    <scope>NUCLEOTIDE SEQUENCE [LARGE SCALE GENOMIC DNA]</scope>
    <source>
        <strain evidence="2 3">CECT 8987</strain>
    </source>
</reference>
<dbReference type="SUPFAM" id="SSF53146">
    <property type="entry name" value="Nitrogenase accessory factor-like"/>
    <property type="match status" value="1"/>
</dbReference>
<comment type="caution">
    <text evidence="2">The sequence shown here is derived from an EMBL/GenBank/DDBJ whole genome shotgun (WGS) entry which is preliminary data.</text>
</comment>
<sequence length="125" mass="13654">MIAIPLDTQESTVISQLYGNAPFFALLDMQSGEFTVVKNGGLGDGEDTANFVIDTGVNGTIFYHMGEGLYKRLNAKDVKVYSCSKVEVTLEEVYRGLLEDNFKAVTDSNVKTLLDPGSCTCEKNK</sequence>
<dbReference type="InterPro" id="IPR003731">
    <property type="entry name" value="Di-Nase_FeMo-co_biosynth"/>
</dbReference>
<dbReference type="InterPro" id="IPR036105">
    <property type="entry name" value="DiNase_FeMo-co_biosyn_sf"/>
</dbReference>
<gene>
    <name evidence="2" type="ORF">CRV04_06045</name>
</gene>